<dbReference type="GO" id="GO:0003676">
    <property type="term" value="F:nucleic acid binding"/>
    <property type="evidence" value="ECO:0007669"/>
    <property type="project" value="InterPro"/>
</dbReference>
<dbReference type="Gramene" id="GBG93375">
    <property type="protein sequence ID" value="GBG93375"/>
    <property type="gene ID" value="CBR_g67396"/>
</dbReference>
<keyword evidence="1" id="KW-0863">Zinc-finger</keyword>
<dbReference type="Proteomes" id="UP000265515">
    <property type="component" value="Unassembled WGS sequence"/>
</dbReference>
<feature type="compositionally biased region" description="Basic and acidic residues" evidence="2">
    <location>
        <begin position="119"/>
        <end position="137"/>
    </location>
</feature>
<keyword evidence="5" id="KW-1185">Reference proteome</keyword>
<feature type="compositionally biased region" description="Polar residues" evidence="2">
    <location>
        <begin position="242"/>
        <end position="251"/>
    </location>
</feature>
<comment type="caution">
    <text evidence="4">The sequence shown here is derived from an EMBL/GenBank/DDBJ whole genome shotgun (WGS) entry which is preliminary data.</text>
</comment>
<feature type="domain" description="CCHC-type" evidence="3">
    <location>
        <begin position="35"/>
        <end position="48"/>
    </location>
</feature>
<name>A0A388MFX0_CHABU</name>
<organism evidence="4 5">
    <name type="scientific">Chara braunii</name>
    <name type="common">Braun's stonewort</name>
    <dbReference type="NCBI Taxonomy" id="69332"/>
    <lineage>
        <taxon>Eukaryota</taxon>
        <taxon>Viridiplantae</taxon>
        <taxon>Streptophyta</taxon>
        <taxon>Charophyceae</taxon>
        <taxon>Charales</taxon>
        <taxon>Characeae</taxon>
        <taxon>Chara</taxon>
    </lineage>
</organism>
<evidence type="ECO:0000313" key="5">
    <source>
        <dbReference type="Proteomes" id="UP000265515"/>
    </source>
</evidence>
<sequence length="391" mass="44176">MYTDGGNNGGNMDTGGMGGNGNNGNWGGRHGGPICYECGKTGHIARDCWSKRGKLVPQDDEIHIFVRDLMKDKEEKRKREEEEERQRAKEEKERKKELDMARRTEEIRMQLQAEIAEKWRRQQEEAAEKARETKTEMKCTSPKISLASKTAMKTKERKKKMKKPTKKKKGKKRILVSSSESGEESSESTSEVSSDTKEEALRLVKVLRERKQKVKSRRRQTKKKGSRRTPTRTYGKGEMSKKSTTPISPTRTGGLESRTPLSAGYKGISAGCSQEGFVDYTFAVMKQYSTKNVPNLKEICDKYGIKATRKDEMVMELVKRQTKVAYDGFFTTPVGKKTMLLKIGQDGDEDGKTPIEVVKTTITTRGKTRQGDTPRVTLRSAPTQEADQHSS</sequence>
<dbReference type="SUPFAM" id="SSF57756">
    <property type="entry name" value="Retrovirus zinc finger-like domains"/>
    <property type="match status" value="1"/>
</dbReference>
<protein>
    <recommendedName>
        <fullName evidence="3">CCHC-type domain-containing protein</fullName>
    </recommendedName>
</protein>
<dbReference type="Gene3D" id="4.10.60.10">
    <property type="entry name" value="Zinc finger, CCHC-type"/>
    <property type="match status" value="1"/>
</dbReference>
<reference evidence="4 5" key="1">
    <citation type="journal article" date="2018" name="Cell">
        <title>The Chara Genome: Secondary Complexity and Implications for Plant Terrestrialization.</title>
        <authorList>
            <person name="Nishiyama T."/>
            <person name="Sakayama H."/>
            <person name="Vries J.D."/>
            <person name="Buschmann H."/>
            <person name="Saint-Marcoux D."/>
            <person name="Ullrich K.K."/>
            <person name="Haas F.B."/>
            <person name="Vanderstraeten L."/>
            <person name="Becker D."/>
            <person name="Lang D."/>
            <person name="Vosolsobe S."/>
            <person name="Rombauts S."/>
            <person name="Wilhelmsson P.K.I."/>
            <person name="Janitza P."/>
            <person name="Kern R."/>
            <person name="Heyl A."/>
            <person name="Rumpler F."/>
            <person name="Villalobos L.I.A.C."/>
            <person name="Clay J.M."/>
            <person name="Skokan R."/>
            <person name="Toyoda A."/>
            <person name="Suzuki Y."/>
            <person name="Kagoshima H."/>
            <person name="Schijlen E."/>
            <person name="Tajeshwar N."/>
            <person name="Catarino B."/>
            <person name="Hetherington A.J."/>
            <person name="Saltykova A."/>
            <person name="Bonnot C."/>
            <person name="Breuninger H."/>
            <person name="Symeonidi A."/>
            <person name="Radhakrishnan G.V."/>
            <person name="Van Nieuwerburgh F."/>
            <person name="Deforce D."/>
            <person name="Chang C."/>
            <person name="Karol K.G."/>
            <person name="Hedrich R."/>
            <person name="Ulvskov P."/>
            <person name="Glockner G."/>
            <person name="Delwiche C.F."/>
            <person name="Petrasek J."/>
            <person name="Van de Peer Y."/>
            <person name="Friml J."/>
            <person name="Beilby M."/>
            <person name="Dolan L."/>
            <person name="Kohara Y."/>
            <person name="Sugano S."/>
            <person name="Fujiyama A."/>
            <person name="Delaux P.-M."/>
            <person name="Quint M."/>
            <person name="TheiBen G."/>
            <person name="Hagemann M."/>
            <person name="Harholt J."/>
            <person name="Dunand C."/>
            <person name="Zachgo S."/>
            <person name="Langdale J."/>
            <person name="Maumus F."/>
            <person name="Straeten D.V.D."/>
            <person name="Gould S.B."/>
            <person name="Rensing S.A."/>
        </authorList>
    </citation>
    <scope>NUCLEOTIDE SEQUENCE [LARGE SCALE GENOMIC DNA]</scope>
    <source>
        <strain evidence="4 5">S276</strain>
    </source>
</reference>
<dbReference type="InterPro" id="IPR001878">
    <property type="entry name" value="Znf_CCHC"/>
</dbReference>
<dbReference type="AlphaFoldDB" id="A0A388MFX0"/>
<evidence type="ECO:0000256" key="1">
    <source>
        <dbReference type="PROSITE-ProRule" id="PRU00047"/>
    </source>
</evidence>
<dbReference type="Pfam" id="PF00098">
    <property type="entry name" value="zf-CCHC"/>
    <property type="match status" value="1"/>
</dbReference>
<keyword evidence="1" id="KW-0862">Zinc</keyword>
<keyword evidence="1" id="KW-0479">Metal-binding</keyword>
<evidence type="ECO:0000256" key="2">
    <source>
        <dbReference type="SAM" id="MobiDB-lite"/>
    </source>
</evidence>
<proteinExistence type="predicted"/>
<dbReference type="InterPro" id="IPR036875">
    <property type="entry name" value="Znf_CCHC_sf"/>
</dbReference>
<dbReference type="PROSITE" id="PS50158">
    <property type="entry name" value="ZF_CCHC"/>
    <property type="match status" value="1"/>
</dbReference>
<dbReference type="GO" id="GO:0008270">
    <property type="term" value="F:zinc ion binding"/>
    <property type="evidence" value="ECO:0007669"/>
    <property type="project" value="UniProtKB-KW"/>
</dbReference>
<evidence type="ECO:0000313" key="4">
    <source>
        <dbReference type="EMBL" id="GBG93375.1"/>
    </source>
</evidence>
<feature type="compositionally biased region" description="Basic and acidic residues" evidence="2">
    <location>
        <begin position="194"/>
        <end position="209"/>
    </location>
</feature>
<dbReference type="EMBL" id="BFEA01001571">
    <property type="protein sequence ID" value="GBG93375.1"/>
    <property type="molecule type" value="Genomic_DNA"/>
</dbReference>
<feature type="region of interest" description="Disordered" evidence="2">
    <location>
        <begin position="363"/>
        <end position="391"/>
    </location>
</feature>
<feature type="region of interest" description="Disordered" evidence="2">
    <location>
        <begin position="119"/>
        <end position="259"/>
    </location>
</feature>
<evidence type="ECO:0000259" key="3">
    <source>
        <dbReference type="PROSITE" id="PS50158"/>
    </source>
</evidence>
<gene>
    <name evidence="4" type="ORF">CBR_g67396</name>
</gene>
<accession>A0A388MFX0</accession>
<feature type="region of interest" description="Disordered" evidence="2">
    <location>
        <begin position="71"/>
        <end position="100"/>
    </location>
</feature>
<feature type="compositionally biased region" description="Basic residues" evidence="2">
    <location>
        <begin position="155"/>
        <end position="174"/>
    </location>
</feature>
<dbReference type="SMART" id="SM00343">
    <property type="entry name" value="ZnF_C2HC"/>
    <property type="match status" value="1"/>
</dbReference>
<feature type="compositionally biased region" description="Basic residues" evidence="2">
    <location>
        <begin position="210"/>
        <end position="230"/>
    </location>
</feature>